<reference evidence="17 18" key="1">
    <citation type="submission" date="2020-06" db="EMBL/GenBank/DDBJ databases">
        <title>Whole-genome sequence of Allochromatium humboldtianum DSM 21881, type strain.</title>
        <authorList>
            <person name="Kyndt J.A."/>
            <person name="Meyer T.E."/>
        </authorList>
    </citation>
    <scope>NUCLEOTIDE SEQUENCE [LARGE SCALE GENOMIC DNA]</scope>
    <source>
        <strain evidence="17 18">DSM 21881</strain>
    </source>
</reference>
<evidence type="ECO:0000256" key="1">
    <source>
        <dbReference type="ARBA" id="ARBA00000085"/>
    </source>
</evidence>
<dbReference type="SMART" id="SM00448">
    <property type="entry name" value="REC"/>
    <property type="match status" value="1"/>
</dbReference>
<dbReference type="Pfam" id="PF00672">
    <property type="entry name" value="HAMP"/>
    <property type="match status" value="1"/>
</dbReference>
<dbReference type="PANTHER" id="PTHR45339:SF5">
    <property type="entry name" value="HISTIDINE KINASE"/>
    <property type="match status" value="1"/>
</dbReference>
<evidence type="ECO:0000259" key="15">
    <source>
        <dbReference type="PROSITE" id="PS50110"/>
    </source>
</evidence>
<dbReference type="SMART" id="SM00304">
    <property type="entry name" value="HAMP"/>
    <property type="match status" value="1"/>
</dbReference>
<evidence type="ECO:0000256" key="9">
    <source>
        <dbReference type="ARBA" id="ARBA00023012"/>
    </source>
</evidence>
<dbReference type="CDD" id="cd00082">
    <property type="entry name" value="HisKA"/>
    <property type="match status" value="1"/>
</dbReference>
<dbReference type="Gene3D" id="3.40.50.2300">
    <property type="match status" value="1"/>
</dbReference>
<keyword evidence="18" id="KW-1185">Reference proteome</keyword>
<dbReference type="Gene3D" id="3.30.565.10">
    <property type="entry name" value="Histidine kinase-like ATPase, C-terminal domain"/>
    <property type="match status" value="1"/>
</dbReference>
<evidence type="ECO:0000256" key="10">
    <source>
        <dbReference type="ARBA" id="ARBA00064003"/>
    </source>
</evidence>
<dbReference type="SUPFAM" id="SSF55874">
    <property type="entry name" value="ATPase domain of HSP90 chaperone/DNA topoisomerase II/histidine kinase"/>
    <property type="match status" value="1"/>
</dbReference>
<evidence type="ECO:0000256" key="8">
    <source>
        <dbReference type="ARBA" id="ARBA00022840"/>
    </source>
</evidence>
<dbReference type="InterPro" id="IPR003660">
    <property type="entry name" value="HAMP_dom"/>
</dbReference>
<dbReference type="SMART" id="SM00388">
    <property type="entry name" value="HisKA"/>
    <property type="match status" value="1"/>
</dbReference>
<dbReference type="Gene3D" id="1.10.287.130">
    <property type="match status" value="1"/>
</dbReference>
<evidence type="ECO:0000256" key="4">
    <source>
        <dbReference type="ARBA" id="ARBA00022553"/>
    </source>
</evidence>
<dbReference type="SMART" id="SM00387">
    <property type="entry name" value="HATPase_c"/>
    <property type="match status" value="1"/>
</dbReference>
<dbReference type="InterPro" id="IPR001789">
    <property type="entry name" value="Sig_transdc_resp-reg_receiver"/>
</dbReference>
<evidence type="ECO:0000313" key="17">
    <source>
        <dbReference type="EMBL" id="NVZ07667.1"/>
    </source>
</evidence>
<dbReference type="RefSeq" id="WP_176974479.1">
    <property type="nucleotide sequence ID" value="NZ_JABZEO010000001.1"/>
</dbReference>
<dbReference type="InterPro" id="IPR003661">
    <property type="entry name" value="HisK_dim/P_dom"/>
</dbReference>
<dbReference type="Proteomes" id="UP000592294">
    <property type="component" value="Unassembled WGS sequence"/>
</dbReference>
<dbReference type="SUPFAM" id="SSF47384">
    <property type="entry name" value="Homodimeric domain of signal transducing histidine kinase"/>
    <property type="match status" value="1"/>
</dbReference>
<evidence type="ECO:0000256" key="3">
    <source>
        <dbReference type="ARBA" id="ARBA00012438"/>
    </source>
</evidence>
<dbReference type="EC" id="2.7.13.3" evidence="3"/>
<dbReference type="CDD" id="cd06225">
    <property type="entry name" value="HAMP"/>
    <property type="match status" value="1"/>
</dbReference>
<feature type="domain" description="HAMP" evidence="16">
    <location>
        <begin position="201"/>
        <end position="254"/>
    </location>
</feature>
<dbReference type="InterPro" id="IPR011006">
    <property type="entry name" value="CheY-like_superfamily"/>
</dbReference>
<dbReference type="Pfam" id="PF17152">
    <property type="entry name" value="CHASE8"/>
    <property type="match status" value="1"/>
</dbReference>
<feature type="transmembrane region" description="Helical" evidence="13">
    <location>
        <begin position="174"/>
        <end position="196"/>
    </location>
</feature>
<sequence length="774" mass="84995">MRHRFGHLSMRGKVIAVVMLVSTLVLLVLALLVVIADIRERRGALVERVTALTRVASISTSAALAFQDGPGAEEILAALGSEGGVVGIRIQDRAGVLFARYRSSDPRHRALLERIETDERRALETDGERRPPGSEPRTRFQPGYLDVRLDVRVNGKPLGHMDLQYDTADLTRRIWLQVWLALAVFMGGLGLAFLLASRLHRLISQPIAEVASAMERITRDEDYRVRLGASGSDELAKLTRAFDAMLERIEQRDADLREARDAAERANQAKSHFLANMSHEIRTPMNGIIGMAELLGESALNAAQRDCTRVIQDSAAALMRLIGDILDLSRIEAGRLELERLDFDPRETFELALEPLSEAAQRKGLEFVLDLDPELPPRLRGDPGRLRQILTNLVSNALKFTERGRVSVTLDCLECTESGVRLAIAVRDTGIGLTPEQCARLFERFTQAEVSTTRRYGGAGLGLSICRQLVELMGGTIGVESEPGRGSVFRVELALEASTPRPDDDDGRFAGLQTLLLVRDPALTARVEPLLGALGMPCERREHLAGALESALTCAARGRAFEVLILEQSQLPDPTSPAGRLLRELIERTPVTLRLTADARADSADRGWDWLPLARISSTGADLRARLGAIIKARRAIGQDGGAVRRSPLGLRVLVAEDDPVNQHVIEGMLRVLGCEVELHSNGSGLVESFAHRHCDLVLMDCQMPVMDGYEATRRVRALESSLGRRVPIIAVTAQAMAGDRERVIAAGMDDHLSKPLRLDALAAILSRWKTQRI</sequence>
<keyword evidence="4 12" id="KW-0597">Phosphoprotein</keyword>
<keyword evidence="13" id="KW-0472">Membrane</keyword>
<dbReference type="PROSITE" id="PS50109">
    <property type="entry name" value="HIS_KIN"/>
    <property type="match status" value="1"/>
</dbReference>
<dbReference type="PRINTS" id="PR00344">
    <property type="entry name" value="BCTRLSENSOR"/>
</dbReference>
<evidence type="ECO:0000256" key="12">
    <source>
        <dbReference type="PROSITE-ProRule" id="PRU00169"/>
    </source>
</evidence>
<dbReference type="PROSITE" id="PS50110">
    <property type="entry name" value="RESPONSE_REGULATORY"/>
    <property type="match status" value="1"/>
</dbReference>
<dbReference type="CDD" id="cd16922">
    <property type="entry name" value="HATPase_EvgS-ArcB-TorS-like"/>
    <property type="match status" value="1"/>
</dbReference>
<keyword evidence="13" id="KW-1133">Transmembrane helix</keyword>
<dbReference type="PROSITE" id="PS50885">
    <property type="entry name" value="HAMP"/>
    <property type="match status" value="1"/>
</dbReference>
<organism evidence="17 18">
    <name type="scientific">Allochromatium humboldtianum</name>
    <dbReference type="NCBI Taxonomy" id="504901"/>
    <lineage>
        <taxon>Bacteria</taxon>
        <taxon>Pseudomonadati</taxon>
        <taxon>Pseudomonadota</taxon>
        <taxon>Gammaproteobacteria</taxon>
        <taxon>Chromatiales</taxon>
        <taxon>Chromatiaceae</taxon>
        <taxon>Allochromatium</taxon>
    </lineage>
</organism>
<dbReference type="InterPro" id="IPR033417">
    <property type="entry name" value="CHASE8"/>
</dbReference>
<comment type="caution">
    <text evidence="17">The sequence shown here is derived from an EMBL/GenBank/DDBJ whole genome shotgun (WGS) entry which is preliminary data.</text>
</comment>
<keyword evidence="6" id="KW-0547">Nucleotide-binding</keyword>
<name>A0A850R910_9GAMM</name>
<keyword evidence="7" id="KW-0418">Kinase</keyword>
<comment type="subcellular location">
    <subcellularLocation>
        <location evidence="2">Membrane</location>
    </subcellularLocation>
</comment>
<dbReference type="GO" id="GO:0000155">
    <property type="term" value="F:phosphorelay sensor kinase activity"/>
    <property type="evidence" value="ECO:0007669"/>
    <property type="project" value="InterPro"/>
</dbReference>
<dbReference type="Pfam" id="PF00072">
    <property type="entry name" value="Response_reg"/>
    <property type="match status" value="1"/>
</dbReference>
<evidence type="ECO:0000256" key="2">
    <source>
        <dbReference type="ARBA" id="ARBA00004370"/>
    </source>
</evidence>
<dbReference type="AlphaFoldDB" id="A0A850R910"/>
<dbReference type="Pfam" id="PF00512">
    <property type="entry name" value="HisKA"/>
    <property type="match status" value="1"/>
</dbReference>
<keyword evidence="8" id="KW-0067">ATP-binding</keyword>
<feature type="domain" description="Histidine kinase" evidence="14">
    <location>
        <begin position="276"/>
        <end position="497"/>
    </location>
</feature>
<evidence type="ECO:0000256" key="7">
    <source>
        <dbReference type="ARBA" id="ARBA00022777"/>
    </source>
</evidence>
<feature type="domain" description="Response regulatory" evidence="15">
    <location>
        <begin position="652"/>
        <end position="770"/>
    </location>
</feature>
<evidence type="ECO:0000256" key="6">
    <source>
        <dbReference type="ARBA" id="ARBA00022741"/>
    </source>
</evidence>
<protein>
    <recommendedName>
        <fullName evidence="11">Sensory/regulatory protein RpfC</fullName>
        <ecNumber evidence="3">2.7.13.3</ecNumber>
    </recommendedName>
</protein>
<evidence type="ECO:0000256" key="5">
    <source>
        <dbReference type="ARBA" id="ARBA00022679"/>
    </source>
</evidence>
<dbReference type="InterPro" id="IPR036097">
    <property type="entry name" value="HisK_dim/P_sf"/>
</dbReference>
<gene>
    <name evidence="17" type="ORF">HW932_00140</name>
</gene>
<dbReference type="InterPro" id="IPR004358">
    <property type="entry name" value="Sig_transdc_His_kin-like_C"/>
</dbReference>
<keyword evidence="13" id="KW-0812">Transmembrane</keyword>
<evidence type="ECO:0000313" key="18">
    <source>
        <dbReference type="Proteomes" id="UP000592294"/>
    </source>
</evidence>
<keyword evidence="9" id="KW-0902">Two-component regulatory system</keyword>
<proteinExistence type="predicted"/>
<evidence type="ECO:0000259" key="14">
    <source>
        <dbReference type="PROSITE" id="PS50109"/>
    </source>
</evidence>
<dbReference type="FunFam" id="1.10.287.130:FF:000002">
    <property type="entry name" value="Two-component osmosensing histidine kinase"/>
    <property type="match status" value="1"/>
</dbReference>
<dbReference type="InterPro" id="IPR005467">
    <property type="entry name" value="His_kinase_dom"/>
</dbReference>
<dbReference type="InterPro" id="IPR003594">
    <property type="entry name" value="HATPase_dom"/>
</dbReference>
<comment type="subunit">
    <text evidence="10">At low DSF concentrations, interacts with RpfF.</text>
</comment>
<feature type="modified residue" description="4-aspartylphosphate" evidence="12">
    <location>
        <position position="701"/>
    </location>
</feature>
<dbReference type="SUPFAM" id="SSF52172">
    <property type="entry name" value="CheY-like"/>
    <property type="match status" value="1"/>
</dbReference>
<comment type="catalytic activity">
    <reaction evidence="1">
        <text>ATP + protein L-histidine = ADP + protein N-phospho-L-histidine.</text>
        <dbReference type="EC" id="2.7.13.3"/>
    </reaction>
</comment>
<evidence type="ECO:0000259" key="16">
    <source>
        <dbReference type="PROSITE" id="PS50885"/>
    </source>
</evidence>
<dbReference type="GO" id="GO:0005524">
    <property type="term" value="F:ATP binding"/>
    <property type="evidence" value="ECO:0007669"/>
    <property type="project" value="UniProtKB-KW"/>
</dbReference>
<dbReference type="FunFam" id="3.30.565.10:FF:000010">
    <property type="entry name" value="Sensor histidine kinase RcsC"/>
    <property type="match status" value="1"/>
</dbReference>
<dbReference type="PANTHER" id="PTHR45339">
    <property type="entry name" value="HYBRID SIGNAL TRANSDUCTION HISTIDINE KINASE J"/>
    <property type="match status" value="1"/>
</dbReference>
<keyword evidence="5" id="KW-0808">Transferase</keyword>
<dbReference type="GO" id="GO:0016020">
    <property type="term" value="C:membrane"/>
    <property type="evidence" value="ECO:0007669"/>
    <property type="project" value="UniProtKB-SubCell"/>
</dbReference>
<dbReference type="CDD" id="cd17546">
    <property type="entry name" value="REC_hyHK_CKI1_RcsC-like"/>
    <property type="match status" value="1"/>
</dbReference>
<dbReference type="SUPFAM" id="SSF158472">
    <property type="entry name" value="HAMP domain-like"/>
    <property type="match status" value="1"/>
</dbReference>
<evidence type="ECO:0000256" key="11">
    <source>
        <dbReference type="ARBA" id="ARBA00068150"/>
    </source>
</evidence>
<accession>A0A850R910</accession>
<dbReference type="Pfam" id="PF02518">
    <property type="entry name" value="HATPase_c"/>
    <property type="match status" value="1"/>
</dbReference>
<evidence type="ECO:0000256" key="13">
    <source>
        <dbReference type="SAM" id="Phobius"/>
    </source>
</evidence>
<dbReference type="Gene3D" id="6.10.340.10">
    <property type="match status" value="1"/>
</dbReference>
<dbReference type="EMBL" id="JABZEO010000001">
    <property type="protein sequence ID" value="NVZ07667.1"/>
    <property type="molecule type" value="Genomic_DNA"/>
</dbReference>
<dbReference type="InterPro" id="IPR036890">
    <property type="entry name" value="HATPase_C_sf"/>
</dbReference>